<evidence type="ECO:0000256" key="1">
    <source>
        <dbReference type="SAM" id="MobiDB-lite"/>
    </source>
</evidence>
<feature type="region of interest" description="Disordered" evidence="1">
    <location>
        <begin position="1"/>
        <end position="57"/>
    </location>
</feature>
<evidence type="ECO:0000313" key="3">
    <source>
        <dbReference type="Proteomes" id="UP000251960"/>
    </source>
</evidence>
<proteinExistence type="predicted"/>
<dbReference type="AlphaFoldDB" id="A0A3L6E0D3"/>
<feature type="compositionally biased region" description="Low complexity" evidence="1">
    <location>
        <begin position="16"/>
        <end position="39"/>
    </location>
</feature>
<sequence>MAAASSAPFFGLGDTQMQPQQGSSSSLQQNSTAAPGAAAVPPPKKKRNQPGNPSKSHTYQALAAYYYLQYIHA</sequence>
<evidence type="ECO:0000313" key="2">
    <source>
        <dbReference type="EMBL" id="PWZ13763.1"/>
    </source>
</evidence>
<protein>
    <submittedName>
        <fullName evidence="2">Uncharacterized protein</fullName>
    </submittedName>
</protein>
<dbReference type="EMBL" id="NCVQ01000008">
    <property type="protein sequence ID" value="PWZ13763.1"/>
    <property type="molecule type" value="Genomic_DNA"/>
</dbReference>
<name>A0A3L6E0D3_MAIZE</name>
<gene>
    <name evidence="2" type="ORF">Zm00014a_000418</name>
</gene>
<dbReference type="Proteomes" id="UP000251960">
    <property type="component" value="Chromosome 7"/>
</dbReference>
<reference evidence="2 3" key="1">
    <citation type="journal article" date="2018" name="Nat. Genet.">
        <title>Extensive intraspecific gene order and gene structural variations between Mo17 and other maize genomes.</title>
        <authorList>
            <person name="Sun S."/>
            <person name="Zhou Y."/>
            <person name="Chen J."/>
            <person name="Shi J."/>
            <person name="Zhao H."/>
            <person name="Zhao H."/>
            <person name="Song W."/>
            <person name="Zhang M."/>
            <person name="Cui Y."/>
            <person name="Dong X."/>
            <person name="Liu H."/>
            <person name="Ma X."/>
            <person name="Jiao Y."/>
            <person name="Wang B."/>
            <person name="Wei X."/>
            <person name="Stein J.C."/>
            <person name="Glaubitz J.C."/>
            <person name="Lu F."/>
            <person name="Yu G."/>
            <person name="Liang C."/>
            <person name="Fengler K."/>
            <person name="Li B."/>
            <person name="Rafalski A."/>
            <person name="Schnable P.S."/>
            <person name="Ware D.H."/>
            <person name="Buckler E.S."/>
            <person name="Lai J."/>
        </authorList>
    </citation>
    <scope>NUCLEOTIDE SEQUENCE [LARGE SCALE GENOMIC DNA]</scope>
    <source>
        <strain evidence="3">cv. Missouri 17</strain>
        <tissue evidence="2">Seedling</tissue>
    </source>
</reference>
<organism evidence="2 3">
    <name type="scientific">Zea mays</name>
    <name type="common">Maize</name>
    <dbReference type="NCBI Taxonomy" id="4577"/>
    <lineage>
        <taxon>Eukaryota</taxon>
        <taxon>Viridiplantae</taxon>
        <taxon>Streptophyta</taxon>
        <taxon>Embryophyta</taxon>
        <taxon>Tracheophyta</taxon>
        <taxon>Spermatophyta</taxon>
        <taxon>Magnoliopsida</taxon>
        <taxon>Liliopsida</taxon>
        <taxon>Poales</taxon>
        <taxon>Poaceae</taxon>
        <taxon>PACMAD clade</taxon>
        <taxon>Panicoideae</taxon>
        <taxon>Andropogonodae</taxon>
        <taxon>Andropogoneae</taxon>
        <taxon>Tripsacinae</taxon>
        <taxon>Zea</taxon>
    </lineage>
</organism>
<comment type="caution">
    <text evidence="2">The sequence shown here is derived from an EMBL/GenBank/DDBJ whole genome shotgun (WGS) entry which is preliminary data.</text>
</comment>
<accession>A0A3L6E0D3</accession>